<dbReference type="Pfam" id="PF01370">
    <property type="entry name" value="Epimerase"/>
    <property type="match status" value="1"/>
</dbReference>
<dbReference type="PANTHER" id="PTHR10366">
    <property type="entry name" value="NAD DEPENDENT EPIMERASE/DEHYDRATASE"/>
    <property type="match status" value="1"/>
</dbReference>
<keyword evidence="1" id="KW-0560">Oxidoreductase</keyword>
<evidence type="ECO:0000313" key="5">
    <source>
        <dbReference type="Proteomes" id="UP000799441"/>
    </source>
</evidence>
<evidence type="ECO:0000313" key="4">
    <source>
        <dbReference type="EMBL" id="KAF2726102.1"/>
    </source>
</evidence>
<sequence length="342" mass="37471">MVFPSDTALPQGSLILITGANSLVGSHAADQFLKYGYKVRGQVRNSTRGSWMKTLFDSRYGPGKFELVEATELEKPGSLDEAVKGVDGVVHTASILTFSPDPNEVILPAVALVESVLGSAAKESSVKRFVFTSSSSAVADPSKADQVYDVTHDTWADWTLEDAWRPPPYDSDRIYSVYAASKLESERTVWKFVKEKKPHFVANAVLPDFVCGAPLSTKDQGYPSTAGMTKTLWDGQEPFPLAPQHMVGTHDIGALHVAAAIKEDVQNERVFGYAWPKSWTTMAEVMAKLDPGRKLGKLAEGEGVDRANILPRARAEELLKWLGLDGFEPFEDSVKDLCESFE</sequence>
<comment type="similarity">
    <text evidence="2">Belongs to the NAD(P)-dependent epimerase/dehydratase family. Dihydroflavonol-4-reductase subfamily.</text>
</comment>
<proteinExistence type="inferred from homology"/>
<evidence type="ECO:0000259" key="3">
    <source>
        <dbReference type="Pfam" id="PF01370"/>
    </source>
</evidence>
<accession>A0A9P4URW8</accession>
<dbReference type="InterPro" id="IPR050425">
    <property type="entry name" value="NAD(P)_dehydrat-like"/>
</dbReference>
<dbReference type="AlphaFoldDB" id="A0A9P4URW8"/>
<reference evidence="4" key="1">
    <citation type="journal article" date="2020" name="Stud. Mycol.">
        <title>101 Dothideomycetes genomes: a test case for predicting lifestyles and emergence of pathogens.</title>
        <authorList>
            <person name="Haridas S."/>
            <person name="Albert R."/>
            <person name="Binder M."/>
            <person name="Bloem J."/>
            <person name="Labutti K."/>
            <person name="Salamov A."/>
            <person name="Andreopoulos B."/>
            <person name="Baker S."/>
            <person name="Barry K."/>
            <person name="Bills G."/>
            <person name="Bluhm B."/>
            <person name="Cannon C."/>
            <person name="Castanera R."/>
            <person name="Culley D."/>
            <person name="Daum C."/>
            <person name="Ezra D."/>
            <person name="Gonzalez J."/>
            <person name="Henrissat B."/>
            <person name="Kuo A."/>
            <person name="Liang C."/>
            <person name="Lipzen A."/>
            <person name="Lutzoni F."/>
            <person name="Magnuson J."/>
            <person name="Mondo S."/>
            <person name="Nolan M."/>
            <person name="Ohm R."/>
            <person name="Pangilinan J."/>
            <person name="Park H.-J."/>
            <person name="Ramirez L."/>
            <person name="Alfaro M."/>
            <person name="Sun H."/>
            <person name="Tritt A."/>
            <person name="Yoshinaga Y."/>
            <person name="Zwiers L.-H."/>
            <person name="Turgeon B."/>
            <person name="Goodwin S."/>
            <person name="Spatafora J."/>
            <person name="Crous P."/>
            <person name="Grigoriev I."/>
        </authorList>
    </citation>
    <scope>NUCLEOTIDE SEQUENCE</scope>
    <source>
        <strain evidence="4">CBS 116435</strain>
    </source>
</reference>
<gene>
    <name evidence="4" type="ORF">K431DRAFT_237223</name>
</gene>
<dbReference type="Gene3D" id="3.40.50.720">
    <property type="entry name" value="NAD(P)-binding Rossmann-like Domain"/>
    <property type="match status" value="1"/>
</dbReference>
<feature type="domain" description="NAD-dependent epimerase/dehydratase" evidence="3">
    <location>
        <begin position="15"/>
        <end position="197"/>
    </location>
</feature>
<dbReference type="OrthoDB" id="2735536at2759"/>
<keyword evidence="5" id="KW-1185">Reference proteome</keyword>
<dbReference type="EMBL" id="MU003765">
    <property type="protein sequence ID" value="KAF2726102.1"/>
    <property type="molecule type" value="Genomic_DNA"/>
</dbReference>
<dbReference type="InterPro" id="IPR001509">
    <property type="entry name" value="Epimerase_deHydtase"/>
</dbReference>
<comment type="caution">
    <text evidence="4">The sequence shown here is derived from an EMBL/GenBank/DDBJ whole genome shotgun (WGS) entry which is preliminary data.</text>
</comment>
<dbReference type="GO" id="GO:0016616">
    <property type="term" value="F:oxidoreductase activity, acting on the CH-OH group of donors, NAD or NADP as acceptor"/>
    <property type="evidence" value="ECO:0007669"/>
    <property type="project" value="TreeGrafter"/>
</dbReference>
<dbReference type="SUPFAM" id="SSF51735">
    <property type="entry name" value="NAD(P)-binding Rossmann-fold domains"/>
    <property type="match status" value="1"/>
</dbReference>
<evidence type="ECO:0000256" key="2">
    <source>
        <dbReference type="ARBA" id="ARBA00023445"/>
    </source>
</evidence>
<evidence type="ECO:0000256" key="1">
    <source>
        <dbReference type="ARBA" id="ARBA00023002"/>
    </source>
</evidence>
<dbReference type="Proteomes" id="UP000799441">
    <property type="component" value="Unassembled WGS sequence"/>
</dbReference>
<name>A0A9P4URW8_9PEZI</name>
<dbReference type="InterPro" id="IPR036291">
    <property type="entry name" value="NAD(P)-bd_dom_sf"/>
</dbReference>
<protein>
    <submittedName>
        <fullName evidence="4">NAD dependent epimerase/dehydratase</fullName>
    </submittedName>
</protein>
<organism evidence="4 5">
    <name type="scientific">Polychaeton citri CBS 116435</name>
    <dbReference type="NCBI Taxonomy" id="1314669"/>
    <lineage>
        <taxon>Eukaryota</taxon>
        <taxon>Fungi</taxon>
        <taxon>Dikarya</taxon>
        <taxon>Ascomycota</taxon>
        <taxon>Pezizomycotina</taxon>
        <taxon>Dothideomycetes</taxon>
        <taxon>Dothideomycetidae</taxon>
        <taxon>Capnodiales</taxon>
        <taxon>Capnodiaceae</taxon>
        <taxon>Polychaeton</taxon>
    </lineage>
</organism>
<dbReference type="PANTHER" id="PTHR10366:SF562">
    <property type="entry name" value="ALDEHYDE REDUCTASE II (AFU_ORTHOLOGUE AFUA_1G11360)"/>
    <property type="match status" value="1"/>
</dbReference>